<sequence length="335" mass="37631">MTLLDSDLHRSPSAIVLIPVFNDWEALERLLWSLDETFLDRDIRADILIVDDASIAPAPTELKFFSFKAIERVKILELKRNLGHQRAIAIGLAYIAANLNCKVVVVMDGDGEDNPQDVPRLINCCQAESNAKVIFAKRTKRSETYLFKAFYLVYKLVYKLLTGHHIQVGNFSAIPYQLLSRIVVISEIWNHYAAGIMRARIPYTEIATKRSNRLFGRSKMNFVSLVTHGISSISVYADIVGTRLIISVSIVVLLILISLGGIVSIKLFTSLAIPGWTSIAVGILCSILMQAVMLSIVFALMILNTRNSYGFMLGQDYYYFVSKLKEVFSREVLSK</sequence>
<dbReference type="AlphaFoldDB" id="A0A9X5E3W9"/>
<accession>A0A9X5E3W9</accession>
<evidence type="ECO:0000313" key="11">
    <source>
        <dbReference type="Proteomes" id="UP000031532"/>
    </source>
</evidence>
<keyword evidence="1" id="KW-1003">Cell membrane</keyword>
<dbReference type="PANTHER" id="PTHR48090:SF3">
    <property type="entry name" value="UNDECAPRENYL-PHOSPHATE 4-DEOXY-4-FORMAMIDO-L-ARABINOSE TRANSFERASE"/>
    <property type="match status" value="1"/>
</dbReference>
<dbReference type="OrthoDB" id="9807795at2"/>
<keyword evidence="4 8" id="KW-0812">Transmembrane</keyword>
<evidence type="ECO:0000256" key="1">
    <source>
        <dbReference type="ARBA" id="ARBA00022475"/>
    </source>
</evidence>
<evidence type="ECO:0000256" key="5">
    <source>
        <dbReference type="ARBA" id="ARBA00022985"/>
    </source>
</evidence>
<dbReference type="Proteomes" id="UP000031532">
    <property type="component" value="Unassembled WGS sequence"/>
</dbReference>
<feature type="domain" description="Glycosyltransferase 2-like" evidence="9">
    <location>
        <begin position="16"/>
        <end position="149"/>
    </location>
</feature>
<keyword evidence="5" id="KW-0448">Lipopolysaccharide biosynthesis</keyword>
<name>A0A9X5E3W9_9CYAN</name>
<organism evidence="10 11">
    <name type="scientific">Scytonema millei VB511283</name>
    <dbReference type="NCBI Taxonomy" id="1245923"/>
    <lineage>
        <taxon>Bacteria</taxon>
        <taxon>Bacillati</taxon>
        <taxon>Cyanobacteriota</taxon>
        <taxon>Cyanophyceae</taxon>
        <taxon>Nostocales</taxon>
        <taxon>Scytonemataceae</taxon>
        <taxon>Scytonema</taxon>
    </lineage>
</organism>
<protein>
    <submittedName>
        <fullName evidence="10">Glycosyltransferase</fullName>
    </submittedName>
</protein>
<dbReference type="InterPro" id="IPR029044">
    <property type="entry name" value="Nucleotide-diphossugar_trans"/>
</dbReference>
<evidence type="ECO:0000313" key="10">
    <source>
        <dbReference type="EMBL" id="NHC33582.1"/>
    </source>
</evidence>
<evidence type="ECO:0000256" key="6">
    <source>
        <dbReference type="ARBA" id="ARBA00022989"/>
    </source>
</evidence>
<evidence type="ECO:0000259" key="9">
    <source>
        <dbReference type="Pfam" id="PF00535"/>
    </source>
</evidence>
<dbReference type="EMBL" id="JTJC03000001">
    <property type="protein sequence ID" value="NHC33582.1"/>
    <property type="molecule type" value="Genomic_DNA"/>
</dbReference>
<evidence type="ECO:0000256" key="7">
    <source>
        <dbReference type="ARBA" id="ARBA00023136"/>
    </source>
</evidence>
<comment type="caution">
    <text evidence="10">The sequence shown here is derived from an EMBL/GenBank/DDBJ whole genome shotgun (WGS) entry which is preliminary data.</text>
</comment>
<feature type="transmembrane region" description="Helical" evidence="8">
    <location>
        <begin position="280"/>
        <end position="303"/>
    </location>
</feature>
<dbReference type="GO" id="GO:0005886">
    <property type="term" value="C:plasma membrane"/>
    <property type="evidence" value="ECO:0007669"/>
    <property type="project" value="TreeGrafter"/>
</dbReference>
<dbReference type="SUPFAM" id="SSF53448">
    <property type="entry name" value="Nucleotide-diphospho-sugar transferases"/>
    <property type="match status" value="1"/>
</dbReference>
<keyword evidence="11" id="KW-1185">Reference proteome</keyword>
<keyword evidence="3" id="KW-0808">Transferase</keyword>
<feature type="transmembrane region" description="Helical" evidence="8">
    <location>
        <begin position="245"/>
        <end position="268"/>
    </location>
</feature>
<dbReference type="Pfam" id="PF00535">
    <property type="entry name" value="Glycos_transf_2"/>
    <property type="match status" value="1"/>
</dbReference>
<keyword evidence="2" id="KW-0328">Glycosyltransferase</keyword>
<dbReference type="GO" id="GO:0009103">
    <property type="term" value="P:lipopolysaccharide biosynthetic process"/>
    <property type="evidence" value="ECO:0007669"/>
    <property type="project" value="UniProtKB-KW"/>
</dbReference>
<evidence type="ECO:0000256" key="8">
    <source>
        <dbReference type="SAM" id="Phobius"/>
    </source>
</evidence>
<dbReference type="PANTHER" id="PTHR48090">
    <property type="entry name" value="UNDECAPRENYL-PHOSPHATE 4-DEOXY-4-FORMAMIDO-L-ARABINOSE TRANSFERASE-RELATED"/>
    <property type="match status" value="1"/>
</dbReference>
<keyword evidence="7 8" id="KW-0472">Membrane</keyword>
<dbReference type="InterPro" id="IPR001173">
    <property type="entry name" value="Glyco_trans_2-like"/>
</dbReference>
<dbReference type="Gene3D" id="3.90.550.10">
    <property type="entry name" value="Spore Coat Polysaccharide Biosynthesis Protein SpsA, Chain A"/>
    <property type="match status" value="1"/>
</dbReference>
<evidence type="ECO:0000256" key="3">
    <source>
        <dbReference type="ARBA" id="ARBA00022679"/>
    </source>
</evidence>
<gene>
    <name evidence="10" type="ORF">QH73_0002705</name>
</gene>
<dbReference type="GO" id="GO:0016757">
    <property type="term" value="F:glycosyltransferase activity"/>
    <property type="evidence" value="ECO:0007669"/>
    <property type="project" value="UniProtKB-KW"/>
</dbReference>
<reference evidence="10 11" key="1">
    <citation type="journal article" date="2015" name="Genome Announc.">
        <title>Draft Genome Sequence of the Terrestrial Cyanobacterium Scytonema millei VB511283, Isolated from Eastern India.</title>
        <authorList>
            <person name="Sen D."/>
            <person name="Chandrababunaidu M.M."/>
            <person name="Singh D."/>
            <person name="Sanghi N."/>
            <person name="Ghorai A."/>
            <person name="Mishra G.P."/>
            <person name="Madduluri M."/>
            <person name="Adhikary S.P."/>
            <person name="Tripathy S."/>
        </authorList>
    </citation>
    <scope>NUCLEOTIDE SEQUENCE [LARGE SCALE GENOMIC DNA]</scope>
    <source>
        <strain evidence="10 11">VB511283</strain>
    </source>
</reference>
<dbReference type="InterPro" id="IPR050256">
    <property type="entry name" value="Glycosyltransferase_2"/>
</dbReference>
<keyword evidence="6 8" id="KW-1133">Transmembrane helix</keyword>
<evidence type="ECO:0000256" key="4">
    <source>
        <dbReference type="ARBA" id="ARBA00022692"/>
    </source>
</evidence>
<dbReference type="RefSeq" id="WP_052289974.1">
    <property type="nucleotide sequence ID" value="NZ_JTJC03000001.1"/>
</dbReference>
<evidence type="ECO:0000256" key="2">
    <source>
        <dbReference type="ARBA" id="ARBA00022676"/>
    </source>
</evidence>
<proteinExistence type="predicted"/>